<protein>
    <submittedName>
        <fullName evidence="2">Uncharacterized protein DUF4383</fullName>
    </submittedName>
</protein>
<feature type="transmembrane region" description="Helical" evidence="1">
    <location>
        <begin position="54"/>
        <end position="72"/>
    </location>
</feature>
<dbReference type="OrthoDB" id="572373at2"/>
<keyword evidence="1" id="KW-1133">Transmembrane helix</keyword>
<name>A0A4R7UPW8_9PSEU</name>
<evidence type="ECO:0000313" key="3">
    <source>
        <dbReference type="Proteomes" id="UP000294927"/>
    </source>
</evidence>
<comment type="caution">
    <text evidence="2">The sequence shown here is derived from an EMBL/GenBank/DDBJ whole genome shotgun (WGS) entry which is preliminary data.</text>
</comment>
<dbReference type="Proteomes" id="UP000294927">
    <property type="component" value="Unassembled WGS sequence"/>
</dbReference>
<evidence type="ECO:0000313" key="2">
    <source>
        <dbReference type="EMBL" id="TDV36024.1"/>
    </source>
</evidence>
<keyword evidence="3" id="KW-1185">Reference proteome</keyword>
<feature type="transmembrane region" description="Helical" evidence="1">
    <location>
        <begin position="31"/>
        <end position="48"/>
    </location>
</feature>
<feature type="transmembrane region" description="Helical" evidence="1">
    <location>
        <begin position="110"/>
        <end position="126"/>
    </location>
</feature>
<keyword evidence="1" id="KW-0472">Membrane</keyword>
<accession>A0A4R7UPW8</accession>
<gene>
    <name evidence="2" type="ORF">CLV71_1322</name>
</gene>
<organism evidence="2 3">
    <name type="scientific">Actinophytocola oryzae</name>
    <dbReference type="NCBI Taxonomy" id="502181"/>
    <lineage>
        <taxon>Bacteria</taxon>
        <taxon>Bacillati</taxon>
        <taxon>Actinomycetota</taxon>
        <taxon>Actinomycetes</taxon>
        <taxon>Pseudonocardiales</taxon>
        <taxon>Pseudonocardiaceae</taxon>
    </lineage>
</organism>
<feature type="transmembrane region" description="Helical" evidence="1">
    <location>
        <begin position="79"/>
        <end position="98"/>
    </location>
</feature>
<dbReference type="Pfam" id="PF14325">
    <property type="entry name" value="DUF4383"/>
    <property type="match status" value="1"/>
</dbReference>
<keyword evidence="1" id="KW-0812">Transmembrane</keyword>
<dbReference type="EMBL" id="SOCP01000032">
    <property type="protein sequence ID" value="TDV36024.1"/>
    <property type="molecule type" value="Genomic_DNA"/>
</dbReference>
<proteinExistence type="predicted"/>
<dbReference type="AlphaFoldDB" id="A0A4R7UPW8"/>
<evidence type="ECO:0000256" key="1">
    <source>
        <dbReference type="SAM" id="Phobius"/>
    </source>
</evidence>
<sequence length="185" mass="19985">MRVHQVQRAWLVGVEGMVCGMTRYGVRREPGQWAAMLVAALFVVAGVLDMAPGLLDNLVHLAFGAVGFGLAGSARGAHGYLIGGGVVYVLLWQFGSVADPAIVPFHSDDVLVHVSLVISMIGMAMLSGGRRRTEVHVVPEVEYRLPTRYVRQRVVPSRPPGRADRRTPKQVGDVPKPLAVLACRV</sequence>
<reference evidence="2 3" key="1">
    <citation type="submission" date="2019-03" db="EMBL/GenBank/DDBJ databases">
        <title>Genomic Encyclopedia of Archaeal and Bacterial Type Strains, Phase II (KMG-II): from individual species to whole genera.</title>
        <authorList>
            <person name="Goeker M."/>
        </authorList>
    </citation>
    <scope>NUCLEOTIDE SEQUENCE [LARGE SCALE GENOMIC DNA]</scope>
    <source>
        <strain evidence="2 3">DSM 45499</strain>
    </source>
</reference>